<dbReference type="Proteomes" id="UP000603640">
    <property type="component" value="Unassembled WGS sequence"/>
</dbReference>
<keyword evidence="3" id="KW-1185">Reference proteome</keyword>
<dbReference type="RefSeq" id="WP_187067427.1">
    <property type="nucleotide sequence ID" value="NZ_JACRVF010000003.1"/>
</dbReference>
<comment type="caution">
    <text evidence="2">The sequence shown here is derived from an EMBL/GenBank/DDBJ whole genome shotgun (WGS) entry which is preliminary data.</text>
</comment>
<protein>
    <submittedName>
        <fullName evidence="2">Uncharacterized protein</fullName>
    </submittedName>
</protein>
<gene>
    <name evidence="2" type="ORF">H8S84_11165</name>
</gene>
<dbReference type="AlphaFoldDB" id="A0A923N703"/>
<keyword evidence="1" id="KW-0472">Membrane</keyword>
<keyword evidence="1" id="KW-1133">Transmembrane helix</keyword>
<name>A0A923N703_9BACT</name>
<organism evidence="2 3">
    <name type="scientific">Pontibacter cellulosilyticus</name>
    <dbReference type="NCBI Taxonomy" id="1720253"/>
    <lineage>
        <taxon>Bacteria</taxon>
        <taxon>Pseudomonadati</taxon>
        <taxon>Bacteroidota</taxon>
        <taxon>Cytophagia</taxon>
        <taxon>Cytophagales</taxon>
        <taxon>Hymenobacteraceae</taxon>
        <taxon>Pontibacter</taxon>
    </lineage>
</organism>
<accession>A0A923N703</accession>
<dbReference type="EMBL" id="JACRVF010000003">
    <property type="protein sequence ID" value="MBC5993396.1"/>
    <property type="molecule type" value="Genomic_DNA"/>
</dbReference>
<evidence type="ECO:0000313" key="3">
    <source>
        <dbReference type="Proteomes" id="UP000603640"/>
    </source>
</evidence>
<feature type="transmembrane region" description="Helical" evidence="1">
    <location>
        <begin position="38"/>
        <end position="55"/>
    </location>
</feature>
<evidence type="ECO:0000256" key="1">
    <source>
        <dbReference type="SAM" id="Phobius"/>
    </source>
</evidence>
<evidence type="ECO:0000313" key="2">
    <source>
        <dbReference type="EMBL" id="MBC5993396.1"/>
    </source>
</evidence>
<proteinExistence type="predicted"/>
<sequence>MKRTYIRMALASVCFLFAGLKLKELLQGPGNYAWQDLFKVGAFVVLGLFYIYLIWKEKSNPSS</sequence>
<reference evidence="2" key="1">
    <citation type="submission" date="2020-08" db="EMBL/GenBank/DDBJ databases">
        <title>Pontibacter sp. SD6 16S ribosomal RNA gene Genome sequencing and assembly.</title>
        <authorList>
            <person name="Kang M."/>
        </authorList>
    </citation>
    <scope>NUCLEOTIDE SEQUENCE</scope>
    <source>
        <strain evidence="2">SD6</strain>
    </source>
</reference>
<keyword evidence="1" id="KW-0812">Transmembrane</keyword>